<dbReference type="PANTHER" id="PTHR31048">
    <property type="entry name" value="OS03G0233200 PROTEIN"/>
    <property type="match status" value="1"/>
</dbReference>
<dbReference type="EMBL" id="LKEB01000005">
    <property type="protein sequence ID" value="ROW16486.1"/>
    <property type="molecule type" value="Genomic_DNA"/>
</dbReference>
<dbReference type="Proteomes" id="UP000285146">
    <property type="component" value="Unassembled WGS sequence"/>
</dbReference>
<organism evidence="1 2">
    <name type="scientific">Cytospora leucostoma</name>
    <dbReference type="NCBI Taxonomy" id="1230097"/>
    <lineage>
        <taxon>Eukaryota</taxon>
        <taxon>Fungi</taxon>
        <taxon>Dikarya</taxon>
        <taxon>Ascomycota</taxon>
        <taxon>Pezizomycotina</taxon>
        <taxon>Sordariomycetes</taxon>
        <taxon>Sordariomycetidae</taxon>
        <taxon>Diaporthales</taxon>
        <taxon>Cytosporaceae</taxon>
        <taxon>Cytospora</taxon>
    </lineage>
</organism>
<dbReference type="InterPro" id="IPR001938">
    <property type="entry name" value="Thaumatin"/>
</dbReference>
<dbReference type="SUPFAM" id="SSF49870">
    <property type="entry name" value="Osmotin, thaumatin-like protein"/>
    <property type="match status" value="1"/>
</dbReference>
<evidence type="ECO:0000313" key="1">
    <source>
        <dbReference type="EMBL" id="ROW16486.1"/>
    </source>
</evidence>
<dbReference type="SMART" id="SM00205">
    <property type="entry name" value="THN"/>
    <property type="match status" value="1"/>
</dbReference>
<dbReference type="PROSITE" id="PS51367">
    <property type="entry name" value="THAUMATIN_2"/>
    <property type="match status" value="1"/>
</dbReference>
<protein>
    <recommendedName>
        <fullName evidence="3">Thaumatin-like protein</fullName>
    </recommendedName>
</protein>
<accession>A0A423XJJ8</accession>
<comment type="caution">
    <text evidence="1">The sequence shown here is derived from an EMBL/GenBank/DDBJ whole genome shotgun (WGS) entry which is preliminary data.</text>
</comment>
<dbReference type="Pfam" id="PF00314">
    <property type="entry name" value="Thaumatin"/>
    <property type="match status" value="2"/>
</dbReference>
<reference evidence="1 2" key="1">
    <citation type="submission" date="2015-09" db="EMBL/GenBank/DDBJ databases">
        <title>Host preference determinants of Valsa canker pathogens revealed by comparative genomics.</title>
        <authorList>
            <person name="Yin Z."/>
            <person name="Huang L."/>
        </authorList>
    </citation>
    <scope>NUCLEOTIDE SEQUENCE [LARGE SCALE GENOMIC DNA]</scope>
    <source>
        <strain evidence="1 2">SXYLt</strain>
    </source>
</reference>
<sequence>MVLWTDTMPLLIYNDCSDTIWPGIYTASGTGPGTGGFELAAGANVSLEVSTNWDGRIWGRTNCTSTGDDVLTCTTGSCGQMDCTQASVSDLSSLHPRDVGVLLGDIRGQPPATLAEITLAGGTNGTQNFVDISLVDGYNLPLALEYQADPSGQQPPPNLVNPACIATAGYLSPRSRTGTQYYTNSSYPMPYETAQTSQRVGHWCPWGLQALDPPKPGAGVYPYPDDEAARPAFDPCLSACKATGSARDCCTGGYDDPGRCPRSLYSRRAKAVCPDAYSFPYDDADSTFVIPGGGGWAVRFCPAGRSTDILATFGAQISEWAASGVLSDDVLAAAGNVSYIDAKGAAAGGPGAGGYLGRVLGAAVVALVVNVML</sequence>
<dbReference type="STRING" id="1230097.A0A423XJJ8"/>
<name>A0A423XJJ8_9PEZI</name>
<keyword evidence="2" id="KW-1185">Reference proteome</keyword>
<dbReference type="Gene3D" id="2.60.110.10">
    <property type="entry name" value="Thaumatin"/>
    <property type="match status" value="1"/>
</dbReference>
<dbReference type="InParanoid" id="A0A423XJJ8"/>
<dbReference type="AlphaFoldDB" id="A0A423XJJ8"/>
<gene>
    <name evidence="1" type="ORF">VPNG_02710</name>
</gene>
<proteinExistence type="predicted"/>
<dbReference type="InterPro" id="IPR037176">
    <property type="entry name" value="Osmotin/thaumatin-like_sf"/>
</dbReference>
<evidence type="ECO:0008006" key="3">
    <source>
        <dbReference type="Google" id="ProtNLM"/>
    </source>
</evidence>
<evidence type="ECO:0000313" key="2">
    <source>
        <dbReference type="Proteomes" id="UP000285146"/>
    </source>
</evidence>
<dbReference type="OrthoDB" id="430315at2759"/>